<dbReference type="PANTHER" id="PTHR35807:SF1">
    <property type="entry name" value="TRANSCRIPTIONAL REGULATOR REDD"/>
    <property type="match status" value="1"/>
</dbReference>
<dbReference type="InterPro" id="IPR027417">
    <property type="entry name" value="P-loop_NTPase"/>
</dbReference>
<evidence type="ECO:0000256" key="1">
    <source>
        <dbReference type="ARBA" id="ARBA00005820"/>
    </source>
</evidence>
<dbReference type="Pfam" id="PF03704">
    <property type="entry name" value="BTAD"/>
    <property type="match status" value="1"/>
</dbReference>
<evidence type="ECO:0000256" key="7">
    <source>
        <dbReference type="SAM" id="MobiDB-lite"/>
    </source>
</evidence>
<dbReference type="InterPro" id="IPR002182">
    <property type="entry name" value="NB-ARC"/>
</dbReference>
<feature type="DNA-binding region" description="OmpR/PhoB-type" evidence="6">
    <location>
        <begin position="1"/>
        <end position="90"/>
    </location>
</feature>
<dbReference type="PROSITE" id="PS51755">
    <property type="entry name" value="OMPR_PHOB"/>
    <property type="match status" value="1"/>
</dbReference>
<dbReference type="KEGG" id="stcm:SCMC78_33630"/>
<evidence type="ECO:0000256" key="2">
    <source>
        <dbReference type="ARBA" id="ARBA00023012"/>
    </source>
</evidence>
<keyword evidence="4 6" id="KW-0238">DNA-binding</keyword>
<dbReference type="InterPro" id="IPR016032">
    <property type="entry name" value="Sig_transdc_resp-reg_C-effctor"/>
</dbReference>
<dbReference type="Gene3D" id="3.40.50.300">
    <property type="entry name" value="P-loop containing nucleotide triphosphate hydrolases"/>
    <property type="match status" value="1"/>
</dbReference>
<dbReference type="Pfam" id="PF00486">
    <property type="entry name" value="Trans_reg_C"/>
    <property type="match status" value="1"/>
</dbReference>
<dbReference type="RefSeq" id="WP_408053886.1">
    <property type="nucleotide sequence ID" value="NZ_AP035884.1"/>
</dbReference>
<comment type="similarity">
    <text evidence="1">Belongs to the AfsR/DnrI/RedD regulatory family.</text>
</comment>
<dbReference type="Pfam" id="PF00931">
    <property type="entry name" value="NB-ARC"/>
    <property type="match status" value="1"/>
</dbReference>
<reference evidence="9" key="1">
    <citation type="submission" date="2024-07" db="EMBL/GenBank/DDBJ databases">
        <title>Complete genome sequences of cellulolytic bacteria, Kitasatospora sp. CMC57 and Streptomyces sp. CMC78, isolated from Japanese agricultural soil.</title>
        <authorList>
            <person name="Hashimoto T."/>
            <person name="Ito M."/>
            <person name="Iwamoto M."/>
            <person name="Fukahori D."/>
            <person name="Shoda T."/>
            <person name="Sakoda M."/>
            <person name="Morohoshi T."/>
            <person name="Mitsuboshi M."/>
            <person name="Nishizawa T."/>
        </authorList>
    </citation>
    <scope>NUCLEOTIDE SEQUENCE</scope>
    <source>
        <strain evidence="9">CMC78</strain>
    </source>
</reference>
<organism evidence="9">
    <name type="scientific">Streptomyces sp. CMC78</name>
    <dbReference type="NCBI Taxonomy" id="3231512"/>
    <lineage>
        <taxon>Bacteria</taxon>
        <taxon>Bacillati</taxon>
        <taxon>Actinomycetota</taxon>
        <taxon>Actinomycetes</taxon>
        <taxon>Kitasatosporales</taxon>
        <taxon>Streptomycetaceae</taxon>
        <taxon>Streptomyces</taxon>
    </lineage>
</organism>
<dbReference type="SMART" id="SM00862">
    <property type="entry name" value="Trans_reg_C"/>
    <property type="match status" value="1"/>
</dbReference>
<proteinExistence type="inferred from homology"/>
<gene>
    <name evidence="9" type="ORF">SCMC78_33630</name>
</gene>
<dbReference type="Gene3D" id="1.10.10.10">
    <property type="entry name" value="Winged helix-like DNA-binding domain superfamily/Winged helix DNA-binding domain"/>
    <property type="match status" value="1"/>
</dbReference>
<dbReference type="SUPFAM" id="SSF48452">
    <property type="entry name" value="TPR-like"/>
    <property type="match status" value="2"/>
</dbReference>
<keyword evidence="5" id="KW-0804">Transcription</keyword>
<accession>A0AB33KE41</accession>
<feature type="compositionally biased region" description="Pro residues" evidence="7">
    <location>
        <begin position="315"/>
        <end position="325"/>
    </location>
</feature>
<evidence type="ECO:0000256" key="3">
    <source>
        <dbReference type="ARBA" id="ARBA00023015"/>
    </source>
</evidence>
<dbReference type="GO" id="GO:0043531">
    <property type="term" value="F:ADP binding"/>
    <property type="evidence" value="ECO:0007669"/>
    <property type="project" value="InterPro"/>
</dbReference>
<evidence type="ECO:0000256" key="5">
    <source>
        <dbReference type="ARBA" id="ARBA00023163"/>
    </source>
</evidence>
<dbReference type="InterPro" id="IPR051677">
    <property type="entry name" value="AfsR-DnrI-RedD_regulator"/>
</dbReference>
<dbReference type="SUPFAM" id="SSF52540">
    <property type="entry name" value="P-loop containing nucleoside triphosphate hydrolases"/>
    <property type="match status" value="1"/>
</dbReference>
<dbReference type="EMBL" id="AP035884">
    <property type="protein sequence ID" value="BFP53556.1"/>
    <property type="molecule type" value="Genomic_DNA"/>
</dbReference>
<dbReference type="GO" id="GO:0000160">
    <property type="term" value="P:phosphorelay signal transduction system"/>
    <property type="evidence" value="ECO:0007669"/>
    <property type="project" value="UniProtKB-KW"/>
</dbReference>
<evidence type="ECO:0000256" key="4">
    <source>
        <dbReference type="ARBA" id="ARBA00023125"/>
    </source>
</evidence>
<feature type="region of interest" description="Disordered" evidence="7">
    <location>
        <begin position="253"/>
        <end position="276"/>
    </location>
</feature>
<dbReference type="SMART" id="SM01043">
    <property type="entry name" value="BTAD"/>
    <property type="match status" value="1"/>
</dbReference>
<dbReference type="GO" id="GO:0006355">
    <property type="term" value="P:regulation of DNA-templated transcription"/>
    <property type="evidence" value="ECO:0007669"/>
    <property type="project" value="InterPro"/>
</dbReference>
<dbReference type="InterPro" id="IPR036388">
    <property type="entry name" value="WH-like_DNA-bd_sf"/>
</dbReference>
<dbReference type="Gene3D" id="1.25.40.10">
    <property type="entry name" value="Tetratricopeptide repeat domain"/>
    <property type="match status" value="2"/>
</dbReference>
<evidence type="ECO:0000259" key="8">
    <source>
        <dbReference type="PROSITE" id="PS51755"/>
    </source>
</evidence>
<dbReference type="PANTHER" id="PTHR35807">
    <property type="entry name" value="TRANSCRIPTIONAL REGULATOR REDD-RELATED"/>
    <property type="match status" value="1"/>
</dbReference>
<dbReference type="SUPFAM" id="SSF46894">
    <property type="entry name" value="C-terminal effector domain of the bipartite response regulators"/>
    <property type="match status" value="1"/>
</dbReference>
<feature type="region of interest" description="Disordered" evidence="7">
    <location>
        <begin position="288"/>
        <end position="342"/>
    </location>
</feature>
<dbReference type="CDD" id="cd00383">
    <property type="entry name" value="trans_reg_C"/>
    <property type="match status" value="1"/>
</dbReference>
<dbReference type="CDD" id="cd15831">
    <property type="entry name" value="BTAD"/>
    <property type="match status" value="1"/>
</dbReference>
<dbReference type="InterPro" id="IPR005158">
    <property type="entry name" value="BTAD"/>
</dbReference>
<keyword evidence="3" id="KW-0805">Transcription regulation</keyword>
<evidence type="ECO:0000313" key="9">
    <source>
        <dbReference type="EMBL" id="BFP53556.1"/>
    </source>
</evidence>
<evidence type="ECO:0000256" key="6">
    <source>
        <dbReference type="PROSITE-ProRule" id="PRU01091"/>
    </source>
</evidence>
<feature type="domain" description="OmpR/PhoB-type" evidence="8">
    <location>
        <begin position="1"/>
        <end position="90"/>
    </location>
</feature>
<dbReference type="GO" id="GO:0003677">
    <property type="term" value="F:DNA binding"/>
    <property type="evidence" value="ECO:0007669"/>
    <property type="project" value="UniProtKB-UniRule"/>
</dbReference>
<protein>
    <recommendedName>
        <fullName evidence="8">OmpR/PhoB-type domain-containing protein</fullName>
    </recommendedName>
</protein>
<sequence length="1108" mass="119551">MDFGVLGPLTVRRAGVPLELGTPKGQMLLAVLLSRPGRTVTDDALVEAVWGAEQPKSATKNVQTYVHRLRRRLGDPGRITREGRGYRLRADRGELDSARFEDLADAARAAPAAGDHERSRRLFDEALGLWRGPAFGEIADVPALRAEATRLDELRLGVLEERVDVDLRLGRHGEVLGELTALTMEHPFRERMWAQLMLALYRCGRRADALLAYLQVRDVLVEETGLEPGHRLRDLHRAVLGEDPALDRVTVGAEAHAPDRTAVTTPGPTPDRVGFAADELAPGRPAFAAEDPAQRPAPDLTPGRTAVTAEDPAPGTDPAPAPGPDPGTAAPGTTPGPAPDLPVLVSEEQARADVARARMLPPALGDFSGQERELAEIEAVLRTRHAADEPAATVTISGPGGVGKTALAVQAAHRLRSAYPDGRLFATLAGTRTQPASATAVLGRFLRALGVPATAVPDDPEERVDLYRGLLAERRILVVLDDAYNEAQLAPLLPASGTCGVIATGRVRLGGLGGAHRVELREMSEADSAALLRGSTGGRLATASETELSELVRLCARLPLALRIAGSLLVSRPHWRPADLVSRLADEQHRLDALRYRDLEVRASFELSYEGLRPGARRLFRLLGLLEAPDFPLWAAAAAVDTELREAQELLDELVDVHLLDVRPPDASGTPYGGQARYAFHDLIRAYARERAEAEETAAARDGSVVRVLGALLAFTDIADRDHMGQNMFQQDAARWEPARVEAGLPPSVPPMELLDAERASLVAGVRQAAELGRDELCWELAVGGHALFETERYFDDWQECYDTAMGLARAAGNLRGRARLLISMAGLLYTRRRYGPAEESNTEAMGLFERIGDRRGYLEALSNAPFFLVPNGRLTEAITAGREAYERLDAGGQAAAALHAYSQVGLAHLQAGRPERAVAVLTEIVAGARKQGIRTLIARDTYWLGQAQLALGRHQEAEDSFAELTECARGIGASGPFYTAHAWGCLHLARGEFTEARSRLLEGVEVARALHDPMFETRVLVDLLDARLYELHDGQDAQDAQDGHDAPALAAAIVQGEHAVEVARGIDYPYLLAGVLEKLARLRAAAGDPGVAKDLDDEAAALRDTIH</sequence>
<dbReference type="InterPro" id="IPR001867">
    <property type="entry name" value="OmpR/PhoB-type_DNA-bd"/>
</dbReference>
<dbReference type="InterPro" id="IPR011990">
    <property type="entry name" value="TPR-like_helical_dom_sf"/>
</dbReference>
<keyword evidence="2" id="KW-0902">Two-component regulatory system</keyword>
<name>A0AB33KE41_9ACTN</name>
<dbReference type="AlphaFoldDB" id="A0AB33KE41"/>
<dbReference type="PRINTS" id="PR00364">
    <property type="entry name" value="DISEASERSIST"/>
</dbReference>